<dbReference type="InterPro" id="IPR004370">
    <property type="entry name" value="4-OT-like_dom"/>
</dbReference>
<dbReference type="InterPro" id="IPR014347">
    <property type="entry name" value="Tautomerase/MIF_sf"/>
</dbReference>
<keyword evidence="4" id="KW-1185">Reference proteome</keyword>
<evidence type="ECO:0000256" key="1">
    <source>
        <dbReference type="ARBA" id="ARBA00023235"/>
    </source>
</evidence>
<name>A0A0D6XAE4_THEFI</name>
<protein>
    <submittedName>
        <fullName evidence="3">4-oxalocrotonate tautomerase</fullName>
    </submittedName>
</protein>
<dbReference type="RefSeq" id="WP_038067359.1">
    <property type="nucleotide sequence ID" value="NZ_JPSL02000036.1"/>
</dbReference>
<organism evidence="3 4">
    <name type="scientific">Thermus filiformis</name>
    <dbReference type="NCBI Taxonomy" id="276"/>
    <lineage>
        <taxon>Bacteria</taxon>
        <taxon>Thermotogati</taxon>
        <taxon>Deinococcota</taxon>
        <taxon>Deinococci</taxon>
        <taxon>Thermales</taxon>
        <taxon>Thermaceae</taxon>
        <taxon>Thermus</taxon>
    </lineage>
</organism>
<feature type="domain" description="4-oxalocrotonate tautomerase-like" evidence="2">
    <location>
        <begin position="4"/>
        <end position="60"/>
    </location>
</feature>
<dbReference type="GO" id="GO:0016853">
    <property type="term" value="F:isomerase activity"/>
    <property type="evidence" value="ECO:0007669"/>
    <property type="project" value="UniProtKB-KW"/>
</dbReference>
<dbReference type="STRING" id="276.THFILI_01650"/>
<keyword evidence="1" id="KW-0413">Isomerase</keyword>
<proteinExistence type="predicted"/>
<evidence type="ECO:0000313" key="4">
    <source>
        <dbReference type="Proteomes" id="UP000030364"/>
    </source>
</evidence>
<evidence type="ECO:0000259" key="2">
    <source>
        <dbReference type="Pfam" id="PF01361"/>
    </source>
</evidence>
<dbReference type="EMBL" id="JPSL02000036">
    <property type="protein sequence ID" value="KIX84730.1"/>
    <property type="molecule type" value="Genomic_DNA"/>
</dbReference>
<dbReference type="Pfam" id="PF01361">
    <property type="entry name" value="Tautomerase"/>
    <property type="match status" value="1"/>
</dbReference>
<accession>A0A0D6XAE4</accession>
<dbReference type="Proteomes" id="UP000030364">
    <property type="component" value="Unassembled WGS sequence"/>
</dbReference>
<comment type="caution">
    <text evidence="3">The sequence shown here is derived from an EMBL/GenBank/DDBJ whole genome shotgun (WGS) entry which is preliminary data.</text>
</comment>
<evidence type="ECO:0000313" key="3">
    <source>
        <dbReference type="EMBL" id="KIX84730.1"/>
    </source>
</evidence>
<dbReference type="OrthoDB" id="9804765at2"/>
<dbReference type="SUPFAM" id="SSF55331">
    <property type="entry name" value="Tautomerase/MIF"/>
    <property type="match status" value="1"/>
</dbReference>
<dbReference type="AlphaFoldDB" id="A0A0D6XAE4"/>
<gene>
    <name evidence="3" type="ORF">THFILI_01650</name>
</gene>
<reference evidence="3 4" key="1">
    <citation type="journal article" date="2015" name="Genome Announc.">
        <title>Draft Genome Sequence of the Thermophile Thermus filiformis ATCC 43280, Producer of Carotenoid-(Di)glucoside-Branched Fatty Acid (Di)esters and Source of Hyperthermostable Enzymes of Biotechnological Interest.</title>
        <authorList>
            <person name="Mandelli F."/>
            <person name="Oliveira Ramires B."/>
            <person name="Couger M.B."/>
            <person name="Paixao D.A."/>
            <person name="Camilo C.M."/>
            <person name="Polikarpov I."/>
            <person name="Prade R."/>
            <person name="Riano-Pachon D.M."/>
            <person name="Squina F.M."/>
        </authorList>
    </citation>
    <scope>NUCLEOTIDE SEQUENCE [LARGE SCALE GENOMIC DNA]</scope>
    <source>
        <strain evidence="3 4">ATCC 43280</strain>
    </source>
</reference>
<sequence length="72" mass="8158">MVVLKVTMLEGRPLEKKRELVRRLAEMASRLLGEPYEEVRVVLYEVRRDQWAAGGVLFSDKETEPGEGGRGA</sequence>
<dbReference type="Gene3D" id="3.30.429.10">
    <property type="entry name" value="Macrophage Migration Inhibitory Factor"/>
    <property type="match status" value="1"/>
</dbReference>